<evidence type="ECO:0000313" key="3">
    <source>
        <dbReference type="EMBL" id="AWW30989.1"/>
    </source>
</evidence>
<comment type="similarity">
    <text evidence="1">Belongs to the membrane fusion protein (MFP) (TC 8.A.1) family.</text>
</comment>
<dbReference type="PANTHER" id="PTHR30097">
    <property type="entry name" value="CATION EFFLUX SYSTEM PROTEIN CUSB"/>
    <property type="match status" value="1"/>
</dbReference>
<dbReference type="RefSeq" id="WP_112784366.1">
    <property type="nucleotide sequence ID" value="NZ_CP030041.1"/>
</dbReference>
<name>A0A2Z4IJW8_9BACT</name>
<dbReference type="EMBL" id="CP030041">
    <property type="protein sequence ID" value="AWW30989.1"/>
    <property type="molecule type" value="Genomic_DNA"/>
</dbReference>
<reference evidence="3 4" key="1">
    <citation type="submission" date="2018-06" db="EMBL/GenBank/DDBJ databases">
        <title>Echinicola strongylocentroti sp. nov., isolated from a sea urchin Strongylocentrotus intermedius.</title>
        <authorList>
            <person name="Bae S.S."/>
        </authorList>
    </citation>
    <scope>NUCLEOTIDE SEQUENCE [LARGE SCALE GENOMIC DNA]</scope>
    <source>
        <strain evidence="3 4">MEBiC08714</strain>
    </source>
</reference>
<dbReference type="GO" id="GO:0016020">
    <property type="term" value="C:membrane"/>
    <property type="evidence" value="ECO:0007669"/>
    <property type="project" value="InterPro"/>
</dbReference>
<dbReference type="Gene3D" id="2.40.30.170">
    <property type="match status" value="1"/>
</dbReference>
<accession>A0A2Z4IJW8</accession>
<dbReference type="GO" id="GO:0022857">
    <property type="term" value="F:transmembrane transporter activity"/>
    <property type="evidence" value="ECO:0007669"/>
    <property type="project" value="InterPro"/>
</dbReference>
<dbReference type="SUPFAM" id="SSF111369">
    <property type="entry name" value="HlyD-like secretion proteins"/>
    <property type="match status" value="1"/>
</dbReference>
<dbReference type="PANTHER" id="PTHR30097:SF4">
    <property type="entry name" value="SLR6042 PROTEIN"/>
    <property type="match status" value="1"/>
</dbReference>
<sequence length="387" mass="42896">MSTINNRINIFIPLLGSLLLLACNKDKTLTGQGSANAGRDMAPGEIILTDEQISANDFATGRFETKTFHQSVRATGMLDVPPEGKVAISAYFGGYVKELPLLSGQYVKKGQTLMVLENPAFIQLQEDLLEAKGQLAYLESDYRRQKGLAQSKVASEKKFLKAEADYQVMRARYEALRKKLHLLGIQADQMEPGDITPIIHVKAPISGTVTAIHAQRGMFLEPSDVALELVNTGGLHLELRVFEKDAWKIKEGQQVVFNLQDNPSKEYFGKVQLVGKSVDLDERSIGLHVHFKPSEEVAGWMPGMYVEAAIQTASVQEAGLPEEAIVRSGNLHYVLMQTERTPGERRFIRKRVVTGNTEEGYLEIKNSRDFAENAVFLTSGAFNLIAE</sequence>
<dbReference type="Gene3D" id="1.10.287.470">
    <property type="entry name" value="Helix hairpin bin"/>
    <property type="match status" value="1"/>
</dbReference>
<dbReference type="NCBIfam" id="TIGR01730">
    <property type="entry name" value="RND_mfp"/>
    <property type="match status" value="1"/>
</dbReference>
<dbReference type="AlphaFoldDB" id="A0A2Z4IJW8"/>
<keyword evidence="4" id="KW-1185">Reference proteome</keyword>
<dbReference type="InterPro" id="IPR051909">
    <property type="entry name" value="MFP_Cation_Efflux"/>
</dbReference>
<dbReference type="Gene3D" id="2.40.50.100">
    <property type="match status" value="1"/>
</dbReference>
<keyword evidence="2" id="KW-0813">Transport</keyword>
<evidence type="ECO:0000313" key="4">
    <source>
        <dbReference type="Proteomes" id="UP000248688"/>
    </source>
</evidence>
<dbReference type="GO" id="GO:0015679">
    <property type="term" value="P:plasma membrane copper ion transport"/>
    <property type="evidence" value="ECO:0007669"/>
    <property type="project" value="TreeGrafter"/>
</dbReference>
<proteinExistence type="inferred from homology"/>
<dbReference type="GO" id="GO:0030313">
    <property type="term" value="C:cell envelope"/>
    <property type="evidence" value="ECO:0007669"/>
    <property type="project" value="TreeGrafter"/>
</dbReference>
<organism evidence="3 4">
    <name type="scientific">Echinicola strongylocentroti</name>
    <dbReference type="NCBI Taxonomy" id="1795355"/>
    <lineage>
        <taxon>Bacteria</taxon>
        <taxon>Pseudomonadati</taxon>
        <taxon>Bacteroidota</taxon>
        <taxon>Cytophagia</taxon>
        <taxon>Cytophagales</taxon>
        <taxon>Cyclobacteriaceae</taxon>
        <taxon>Echinicola</taxon>
    </lineage>
</organism>
<gene>
    <name evidence="3" type="ORF">DN752_13130</name>
</gene>
<dbReference type="InterPro" id="IPR006143">
    <property type="entry name" value="RND_pump_MFP"/>
</dbReference>
<dbReference type="Proteomes" id="UP000248688">
    <property type="component" value="Chromosome"/>
</dbReference>
<dbReference type="PROSITE" id="PS51257">
    <property type="entry name" value="PROKAR_LIPOPROTEIN"/>
    <property type="match status" value="1"/>
</dbReference>
<dbReference type="GO" id="GO:0060003">
    <property type="term" value="P:copper ion export"/>
    <property type="evidence" value="ECO:0007669"/>
    <property type="project" value="TreeGrafter"/>
</dbReference>
<protein>
    <submittedName>
        <fullName evidence="3">Efflux RND transporter periplasmic adaptor subunit</fullName>
    </submittedName>
</protein>
<evidence type="ECO:0000256" key="1">
    <source>
        <dbReference type="ARBA" id="ARBA00009477"/>
    </source>
</evidence>
<dbReference type="KEGG" id="est:DN752_13130"/>
<evidence type="ECO:0000256" key="2">
    <source>
        <dbReference type="ARBA" id="ARBA00022448"/>
    </source>
</evidence>
<dbReference type="OrthoDB" id="9814657at2"/>